<comment type="similarity">
    <text evidence="1">Belongs to the CAPAB/TerDEXZ family.</text>
</comment>
<name>A0ABV7WIY1_9MICO</name>
<gene>
    <name evidence="3" type="ORF">ACFOLH_13565</name>
</gene>
<dbReference type="EMBL" id="JBHRWW010000009">
    <property type="protein sequence ID" value="MFC3689372.1"/>
    <property type="molecule type" value="Genomic_DNA"/>
</dbReference>
<comment type="caution">
    <text evidence="3">The sequence shown here is derived from an EMBL/GenBank/DDBJ whole genome shotgun (WGS) entry which is preliminary data.</text>
</comment>
<evidence type="ECO:0000256" key="1">
    <source>
        <dbReference type="ARBA" id="ARBA00008775"/>
    </source>
</evidence>
<dbReference type="Proteomes" id="UP001595685">
    <property type="component" value="Unassembled WGS sequence"/>
</dbReference>
<accession>A0ABV7WIY1</accession>
<evidence type="ECO:0000259" key="2">
    <source>
        <dbReference type="Pfam" id="PF02342"/>
    </source>
</evidence>
<proteinExistence type="inferred from homology"/>
<reference evidence="4" key="1">
    <citation type="journal article" date="2019" name="Int. J. Syst. Evol. Microbiol.">
        <title>The Global Catalogue of Microorganisms (GCM) 10K type strain sequencing project: providing services to taxonomists for standard genome sequencing and annotation.</title>
        <authorList>
            <consortium name="The Broad Institute Genomics Platform"/>
            <consortium name="The Broad Institute Genome Sequencing Center for Infectious Disease"/>
            <person name="Wu L."/>
            <person name="Ma J."/>
        </authorList>
    </citation>
    <scope>NUCLEOTIDE SEQUENCE [LARGE SCALE GENOMIC DNA]</scope>
    <source>
        <strain evidence="4">NCAIM B.02333</strain>
    </source>
</reference>
<dbReference type="Pfam" id="PF02342">
    <property type="entry name" value="TerD"/>
    <property type="match status" value="1"/>
</dbReference>
<dbReference type="PANTHER" id="PTHR32097:SF4">
    <property type="entry name" value="GENERAL STRESS PROTEIN 16U"/>
    <property type="match status" value="1"/>
</dbReference>
<organism evidence="3 4">
    <name type="scientific">Aquipuribacter hungaricus</name>
    <dbReference type="NCBI Taxonomy" id="545624"/>
    <lineage>
        <taxon>Bacteria</taxon>
        <taxon>Bacillati</taxon>
        <taxon>Actinomycetota</taxon>
        <taxon>Actinomycetes</taxon>
        <taxon>Micrococcales</taxon>
        <taxon>Intrasporangiaceae</taxon>
        <taxon>Aquipuribacter</taxon>
    </lineage>
</organism>
<dbReference type="InterPro" id="IPR051324">
    <property type="entry name" value="Stress/Tellurium_Resist"/>
</dbReference>
<dbReference type="InterPro" id="IPR003325">
    <property type="entry name" value="TerD"/>
</dbReference>
<feature type="domain" description="TerD" evidence="2">
    <location>
        <begin position="3"/>
        <end position="176"/>
    </location>
</feature>
<dbReference type="CDD" id="cd06974">
    <property type="entry name" value="TerD_like"/>
    <property type="match status" value="1"/>
</dbReference>
<keyword evidence="4" id="KW-1185">Reference proteome</keyword>
<sequence length="194" mass="20232">MKGRPQSLVDAAGTPVSQLFVGVGWDNSTGGKKGLAGRFARAKGVDLDLACLVYDNTGAGVRVCGFDSMSLYNGALAHSGDNRTGKGDGIDESITATLDQVQANISSLVFTLNAFKKGVSFASIAGADCHLVDTSGGQHQVLDVFSVPIDDTRKSTIFMAKVTRGGGGWNVEVLNEMADVDGQAALLQKGKRYT</sequence>
<dbReference type="PANTHER" id="PTHR32097">
    <property type="entry name" value="CAMP-BINDING PROTEIN 1-RELATED"/>
    <property type="match status" value="1"/>
</dbReference>
<evidence type="ECO:0000313" key="3">
    <source>
        <dbReference type="EMBL" id="MFC3689372.1"/>
    </source>
</evidence>
<dbReference type="RefSeq" id="WP_376985596.1">
    <property type="nucleotide sequence ID" value="NZ_JBHRWW010000009.1"/>
</dbReference>
<evidence type="ECO:0000313" key="4">
    <source>
        <dbReference type="Proteomes" id="UP001595685"/>
    </source>
</evidence>
<protein>
    <submittedName>
        <fullName evidence="3">TerD family protein</fullName>
    </submittedName>
</protein>
<dbReference type="Gene3D" id="2.60.60.30">
    <property type="entry name" value="sav2460 like domains"/>
    <property type="match status" value="1"/>
</dbReference>